<dbReference type="SUPFAM" id="SSF55174">
    <property type="entry name" value="Alpha-L RNA-binding motif"/>
    <property type="match status" value="1"/>
</dbReference>
<dbReference type="GeneID" id="3882233"/>
<dbReference type="CDD" id="cd00165">
    <property type="entry name" value="S4"/>
    <property type="match status" value="1"/>
</dbReference>
<name>Q4MYC2_THEPA</name>
<dbReference type="PROSITE" id="PS50889">
    <property type="entry name" value="S4"/>
    <property type="match status" value="1"/>
</dbReference>
<dbReference type="Pfam" id="PF01479">
    <property type="entry name" value="S4"/>
    <property type="match status" value="1"/>
</dbReference>
<evidence type="ECO:0000256" key="1">
    <source>
        <dbReference type="PROSITE-ProRule" id="PRU00182"/>
    </source>
</evidence>
<accession>Q4MYC2</accession>
<dbReference type="InterPro" id="IPR002942">
    <property type="entry name" value="S4_RNA-bd"/>
</dbReference>
<organism evidence="3 4">
    <name type="scientific">Theileria parva</name>
    <name type="common">East coast fever infection agent</name>
    <dbReference type="NCBI Taxonomy" id="5875"/>
    <lineage>
        <taxon>Eukaryota</taxon>
        <taxon>Sar</taxon>
        <taxon>Alveolata</taxon>
        <taxon>Apicomplexa</taxon>
        <taxon>Aconoidasida</taxon>
        <taxon>Piroplasmida</taxon>
        <taxon>Theileriidae</taxon>
        <taxon>Theileria</taxon>
    </lineage>
</organism>
<dbReference type="AlphaFoldDB" id="Q4MYC2"/>
<feature type="domain" description="RNA-binding S4" evidence="2">
    <location>
        <begin position="81"/>
        <end position="148"/>
    </location>
</feature>
<dbReference type="STRING" id="5875.Q4MYC2"/>
<dbReference type="InParanoid" id="Q4MYC2"/>
<proteinExistence type="predicted"/>
<evidence type="ECO:0000313" key="3">
    <source>
        <dbReference type="EMBL" id="EAN30387.1"/>
    </source>
</evidence>
<comment type="caution">
    <text evidence="3">The sequence shown here is derived from an EMBL/GenBank/DDBJ whole genome shotgun (WGS) entry which is preliminary data.</text>
</comment>
<dbReference type="Gene3D" id="3.10.290.10">
    <property type="entry name" value="RNA-binding S4 domain"/>
    <property type="match status" value="1"/>
</dbReference>
<reference evidence="3 4" key="1">
    <citation type="journal article" date="2005" name="Science">
        <title>Genome sequence of Theileria parva, a bovine pathogen that transforms lymphocytes.</title>
        <authorList>
            <person name="Gardner M.J."/>
            <person name="Bishop R."/>
            <person name="Shah T."/>
            <person name="de Villiers E.P."/>
            <person name="Carlton J.M."/>
            <person name="Hall N."/>
            <person name="Ren Q."/>
            <person name="Paulsen I.T."/>
            <person name="Pain A."/>
            <person name="Berriman M."/>
            <person name="Wilson R.J.M."/>
            <person name="Sato S."/>
            <person name="Ralph S.A."/>
            <person name="Mann D.J."/>
            <person name="Xiong Z."/>
            <person name="Shallom S.J."/>
            <person name="Weidman J."/>
            <person name="Jiang L."/>
            <person name="Lynn J."/>
            <person name="Weaver B."/>
            <person name="Shoaibi A."/>
            <person name="Domingo A.R."/>
            <person name="Wasawo D."/>
            <person name="Crabtree J."/>
            <person name="Wortman J.R."/>
            <person name="Haas B."/>
            <person name="Angiuoli S.V."/>
            <person name="Creasy T.H."/>
            <person name="Lu C."/>
            <person name="Suh B."/>
            <person name="Silva J.C."/>
            <person name="Utterback T.R."/>
            <person name="Feldblyum T.V."/>
            <person name="Pertea M."/>
            <person name="Allen J."/>
            <person name="Nierman W.C."/>
            <person name="Taracha E.L.N."/>
            <person name="Salzberg S.L."/>
            <person name="White O.R."/>
            <person name="Fitzhugh H.A."/>
            <person name="Morzaria S."/>
            <person name="Venter J.C."/>
            <person name="Fraser C.M."/>
            <person name="Nene V."/>
        </authorList>
    </citation>
    <scope>NUCLEOTIDE SEQUENCE [LARGE SCALE GENOMIC DNA]</scope>
    <source>
        <strain evidence="3 4">Muguga</strain>
    </source>
</reference>
<keyword evidence="3" id="KW-0689">Ribosomal protein</keyword>
<dbReference type="EMBL" id="AAGK01000009">
    <property type="protein sequence ID" value="EAN30387.1"/>
    <property type="molecule type" value="Genomic_DNA"/>
</dbReference>
<dbReference type="Proteomes" id="UP000001949">
    <property type="component" value="Unassembled WGS sequence"/>
</dbReference>
<evidence type="ECO:0000313" key="4">
    <source>
        <dbReference type="Proteomes" id="UP000001949"/>
    </source>
</evidence>
<dbReference type="GO" id="GO:0005840">
    <property type="term" value="C:ribosome"/>
    <property type="evidence" value="ECO:0007669"/>
    <property type="project" value="UniProtKB-KW"/>
</dbReference>
<keyword evidence="3" id="KW-0687">Ribonucleoprotein</keyword>
<dbReference type="KEGG" id="tpv:TP05_0001"/>
<dbReference type="InterPro" id="IPR036986">
    <property type="entry name" value="S4_RNA-bd_sf"/>
</dbReference>
<keyword evidence="1" id="KW-0694">RNA-binding</keyword>
<dbReference type="SMART" id="SM00363">
    <property type="entry name" value="S4"/>
    <property type="match status" value="1"/>
</dbReference>
<gene>
    <name evidence="3" type="ordered locus">TP05_0001</name>
</gene>
<dbReference type="GO" id="GO:0003723">
    <property type="term" value="F:RNA binding"/>
    <property type="evidence" value="ECO:0007669"/>
    <property type="project" value="UniProtKB-KW"/>
</dbReference>
<sequence length="205" mass="24800">MIYNIKKLKTLRKFNLTNIYELTTKTNIIFKKKKHIYKEYKLPTNIKILKILYDVKDKKLKYSFNKFLFVNIYKFLKILKSRLDFVLFNNNLFSTINQSKQNISHKHIFLNNTIARHPSYCVKNLDIIHLYNISCDQIIKKLIYNHIIRNITINKICRKTCKPILIKQIILKFDMNNLNNTMCNKNFKIQINKTKTSDYYIKHKI</sequence>
<keyword evidence="4" id="KW-1185">Reference proteome</keyword>
<dbReference type="Gene3D" id="1.10.1050.10">
    <property type="entry name" value="Ribosomal Protein S4 Delta 41, Chain A, domain 1"/>
    <property type="match status" value="1"/>
</dbReference>
<protein>
    <submittedName>
        <fullName evidence="3">Ribosomal protein S4, putative</fullName>
    </submittedName>
</protein>
<evidence type="ECO:0000259" key="2">
    <source>
        <dbReference type="SMART" id="SM00363"/>
    </source>
</evidence>
<dbReference type="eggNOG" id="ENOG502QXME">
    <property type="taxonomic scope" value="Eukaryota"/>
</dbReference>